<feature type="region of interest" description="Disordered" evidence="10">
    <location>
        <begin position="574"/>
        <end position="599"/>
    </location>
</feature>
<protein>
    <submittedName>
        <fullName evidence="14 15">Uncharacterized protein</fullName>
    </submittedName>
</protein>
<dbReference type="Gene3D" id="1.20.1560.10">
    <property type="entry name" value="ABC transporter type 1, transmembrane domain"/>
    <property type="match status" value="2"/>
</dbReference>
<feature type="domain" description="ABC transporter" evidence="12">
    <location>
        <begin position="978"/>
        <end position="1212"/>
    </location>
</feature>
<dbReference type="Pfam" id="PF00664">
    <property type="entry name" value="ABC_membrane"/>
    <property type="match status" value="2"/>
</dbReference>
<dbReference type="InParanoid" id="T1G989"/>
<comment type="similarity">
    <text evidence="2">Belongs to the ABC transporter superfamily. ABCC family. Conjugate transporter (TC 3.A.1.208) subfamily.</text>
</comment>
<dbReference type="PANTHER" id="PTHR24223:SF443">
    <property type="entry name" value="MULTIDRUG-RESISTANCE LIKE PROTEIN 1, ISOFORM I"/>
    <property type="match status" value="1"/>
</dbReference>
<sequence>MGRTFWLPFVKGGLFMFFYDCIIFINPFLLNALLNFVSQVGDPETKQTWHGFIFAFGMLFASLFGVLCMHHHFNFTYTVGLRLRTALTSAIYRKSLTISQNARRSATVGEIVNLMSVDVQKVADACSFVHYSWSSPLIFVVTVYLLWGLLGPSTMAGIGFMLVVLPINSMVLAKLIREYHVIQMLLKDARLKLMNQILTGIKILKLYAWEPYFASKILEIRNNELKNLRKSQTVGAITYVLWFCNSFLVTLFCFTAYVAFVSLSLIMLLNMPLTILPPAIMMMVQAFVSGKRIEKFLLLQDIDEQNVTHKEDKEFAVEIKDGSFSWGDETLKPTLNNINMKVKHGQLVAIVGPVGSGKSTLLSAILGETQKLSGSVNVNEKMAYVAQQAWIQNLTLRDNILFSERYDQARYDDVIEGCALKPDLSVLPAGDLTEIGERGINLSGGQKQRISLARAVYHDADLMLLDDTLSAVDAHVSKHIFEKVLGPNGLLKNKTRILVTNNVTLLPQVDRIFVISEGTIGEQGSFEELLSRDGSFAEFLRTYMTDLEEADDVDEERQFQQELMKLHEKLATSTSSIPNSPAVATPIKGDPIASSGGEDAVSHSEVFSYQSDSWRRPRKRHLTSELTDKLIQEETVEEGAVKLSVLRAYITSAPAMYPIVLVISFVFFVIFNCCTNIWLSKWSNDPVINGTQDRELTKVRLGVYAALGGGQTIAVIGVIWAIIFGCMEATRTLHSKLLQNIVRCKMSFFDTVPLGRILNRFSKDIDVLDVSIPQFSQSLLTTLCPLVSTIIIISYTSPYFIAVVIPLLIIFSALQRVYVACGRQIKRLDSIRKSPMYANFSETLSGSTTIRAYRHQDRFVSQSDFLLDESQRVWFQVFSSNRWIGIYSEFIADLMIFFTALFAILQRDTLDPGLIGLSLSFAFQINMSITMTVRCTCELETYIVAAERIKEYSDVENEAPWLIETHRAPEDWPSDGVVQLKGYSTRYRDGLDMVLKDITIDIKPQEKVGIVGRTGAGKSSLTLALFRLIEPVTGSICIDGLNVSEVGLHDVRKKLTVIPQDPVLFSGTLRFNLDPASNFSDPEIWLALEQAHLKTFVCSLPNKIDHECGEDGSNLSVGQRQLLCLARALLRKSKVLVLDEATAAIDLETDDLIQSTIRSEFKSCTVLTIAHRVNTIIDYDRILVLDKGQVSEFAPPQQLLQDPNSMFYALAKDAGLV</sequence>
<evidence type="ECO:0000256" key="7">
    <source>
        <dbReference type="ARBA" id="ARBA00022840"/>
    </source>
</evidence>
<feature type="transmembrane region" description="Helical" evidence="11">
    <location>
        <begin position="156"/>
        <end position="176"/>
    </location>
</feature>
<dbReference type="CDD" id="cd03250">
    <property type="entry name" value="ABCC_MRP_domain1"/>
    <property type="match status" value="1"/>
</dbReference>
<dbReference type="OrthoDB" id="6500128at2759"/>
<dbReference type="CDD" id="cd18595">
    <property type="entry name" value="ABC_6TM_MRP1_2_3_6_D1_like"/>
    <property type="match status" value="1"/>
</dbReference>
<feature type="domain" description="ABC transmembrane type-1" evidence="13">
    <location>
        <begin position="659"/>
        <end position="941"/>
    </location>
</feature>
<keyword evidence="8 11" id="KW-1133">Transmembrane helix</keyword>
<dbReference type="Gene3D" id="3.40.50.300">
    <property type="entry name" value="P-loop containing nucleotide triphosphate hydrolases"/>
    <property type="match status" value="2"/>
</dbReference>
<dbReference type="InterPro" id="IPR011527">
    <property type="entry name" value="ABC1_TM_dom"/>
</dbReference>
<keyword evidence="5" id="KW-0677">Repeat</keyword>
<dbReference type="OMA" id="IQYAFIC"/>
<dbReference type="STRING" id="6412.T1G989"/>
<dbReference type="GO" id="GO:0016887">
    <property type="term" value="F:ATP hydrolysis activity"/>
    <property type="evidence" value="ECO:0007669"/>
    <property type="project" value="InterPro"/>
</dbReference>
<dbReference type="eggNOG" id="KOG0054">
    <property type="taxonomic scope" value="Eukaryota"/>
</dbReference>
<evidence type="ECO:0000256" key="5">
    <source>
        <dbReference type="ARBA" id="ARBA00022737"/>
    </source>
</evidence>
<dbReference type="GO" id="GO:0005886">
    <property type="term" value="C:plasma membrane"/>
    <property type="evidence" value="ECO:0000318"/>
    <property type="project" value="GO_Central"/>
</dbReference>
<dbReference type="InterPro" id="IPR003439">
    <property type="entry name" value="ABC_transporter-like_ATP-bd"/>
</dbReference>
<dbReference type="CDD" id="cd18603">
    <property type="entry name" value="ABC_6TM_MRP1_2_3_6_D2_like"/>
    <property type="match status" value="1"/>
</dbReference>
<accession>T1G989</accession>
<dbReference type="GO" id="GO:0005524">
    <property type="term" value="F:ATP binding"/>
    <property type="evidence" value="ECO:0007669"/>
    <property type="project" value="UniProtKB-KW"/>
</dbReference>
<evidence type="ECO:0000256" key="6">
    <source>
        <dbReference type="ARBA" id="ARBA00022741"/>
    </source>
</evidence>
<dbReference type="GeneID" id="20217636"/>
<dbReference type="InterPro" id="IPR003593">
    <property type="entry name" value="AAA+_ATPase"/>
</dbReference>
<feature type="transmembrane region" description="Helical" evidence="11">
    <location>
        <begin position="699"/>
        <end position="726"/>
    </location>
</feature>
<evidence type="ECO:0000256" key="10">
    <source>
        <dbReference type="SAM" id="MobiDB-lite"/>
    </source>
</evidence>
<feature type="domain" description="ABC transporter" evidence="12">
    <location>
        <begin position="317"/>
        <end position="542"/>
    </location>
</feature>
<dbReference type="KEGG" id="hro:HELRODRAFT_95925"/>
<organism evidence="15 16">
    <name type="scientific">Helobdella robusta</name>
    <name type="common">Californian leech</name>
    <dbReference type="NCBI Taxonomy" id="6412"/>
    <lineage>
        <taxon>Eukaryota</taxon>
        <taxon>Metazoa</taxon>
        <taxon>Spiralia</taxon>
        <taxon>Lophotrochozoa</taxon>
        <taxon>Annelida</taxon>
        <taxon>Clitellata</taxon>
        <taxon>Hirudinea</taxon>
        <taxon>Rhynchobdellida</taxon>
        <taxon>Glossiphoniidae</taxon>
        <taxon>Helobdella</taxon>
    </lineage>
</organism>
<dbReference type="FunFam" id="3.40.50.300:FF:000997">
    <property type="entry name" value="Multidrug resistance-associated protein 1"/>
    <property type="match status" value="1"/>
</dbReference>
<dbReference type="CDD" id="cd03244">
    <property type="entry name" value="ABCC_MRP_domain2"/>
    <property type="match status" value="1"/>
</dbReference>
<keyword evidence="3" id="KW-0813">Transport</keyword>
<evidence type="ECO:0000313" key="15">
    <source>
        <dbReference type="EnsemblMetazoa" id="HelroP95925"/>
    </source>
</evidence>
<dbReference type="InterPro" id="IPR027417">
    <property type="entry name" value="P-loop_NTPase"/>
</dbReference>
<evidence type="ECO:0000313" key="16">
    <source>
        <dbReference type="Proteomes" id="UP000015101"/>
    </source>
</evidence>
<evidence type="ECO:0000256" key="3">
    <source>
        <dbReference type="ARBA" id="ARBA00022448"/>
    </source>
</evidence>
<evidence type="ECO:0000256" key="9">
    <source>
        <dbReference type="ARBA" id="ARBA00023136"/>
    </source>
</evidence>
<dbReference type="RefSeq" id="XP_009028936.1">
    <property type="nucleotide sequence ID" value="XM_009030688.1"/>
</dbReference>
<reference evidence="16" key="1">
    <citation type="submission" date="2012-12" db="EMBL/GenBank/DDBJ databases">
        <authorList>
            <person name="Hellsten U."/>
            <person name="Grimwood J."/>
            <person name="Chapman J.A."/>
            <person name="Shapiro H."/>
            <person name="Aerts A."/>
            <person name="Otillar R.P."/>
            <person name="Terry A.Y."/>
            <person name="Boore J.L."/>
            <person name="Simakov O."/>
            <person name="Marletaz F."/>
            <person name="Cho S.-J."/>
            <person name="Edsinger-Gonzales E."/>
            <person name="Havlak P."/>
            <person name="Kuo D.-H."/>
            <person name="Larsson T."/>
            <person name="Lv J."/>
            <person name="Arendt D."/>
            <person name="Savage R."/>
            <person name="Osoegawa K."/>
            <person name="de Jong P."/>
            <person name="Lindberg D.R."/>
            <person name="Seaver E.C."/>
            <person name="Weisblat D.A."/>
            <person name="Putnam N.H."/>
            <person name="Grigoriev I.V."/>
            <person name="Rokhsar D.S."/>
        </authorList>
    </citation>
    <scope>NUCLEOTIDE SEQUENCE</scope>
</reference>
<keyword evidence="16" id="KW-1185">Reference proteome</keyword>
<evidence type="ECO:0000259" key="12">
    <source>
        <dbReference type="PROSITE" id="PS50893"/>
    </source>
</evidence>
<proteinExistence type="inferred from homology"/>
<dbReference type="InterPro" id="IPR036640">
    <property type="entry name" value="ABC1_TM_sf"/>
</dbReference>
<dbReference type="InterPro" id="IPR017871">
    <property type="entry name" value="ABC_transporter-like_CS"/>
</dbReference>
<dbReference type="AlphaFoldDB" id="T1G989"/>
<dbReference type="SUPFAM" id="SSF90123">
    <property type="entry name" value="ABC transporter transmembrane region"/>
    <property type="match status" value="2"/>
</dbReference>
<dbReference type="EMBL" id="AMQM01001757">
    <property type="status" value="NOT_ANNOTATED_CDS"/>
    <property type="molecule type" value="Genomic_DNA"/>
</dbReference>
<evidence type="ECO:0000256" key="4">
    <source>
        <dbReference type="ARBA" id="ARBA00022692"/>
    </source>
</evidence>
<dbReference type="SUPFAM" id="SSF52540">
    <property type="entry name" value="P-loop containing nucleoside triphosphate hydrolases"/>
    <property type="match status" value="2"/>
</dbReference>
<gene>
    <name evidence="15" type="primary">20217636</name>
    <name evidence="14" type="ORF">HELRODRAFT_95925</name>
</gene>
<feature type="transmembrane region" description="Helical" evidence="11">
    <location>
        <begin position="12"/>
        <end position="37"/>
    </location>
</feature>
<name>T1G989_HELRO</name>
<dbReference type="CTD" id="20217636"/>
<dbReference type="FunFam" id="1.20.1560.10:FF:000063">
    <property type="entry name" value="Multidrug resistance protein ABC transporter"/>
    <property type="match status" value="1"/>
</dbReference>
<dbReference type="GO" id="GO:0140359">
    <property type="term" value="F:ABC-type transporter activity"/>
    <property type="evidence" value="ECO:0000318"/>
    <property type="project" value="GO_Central"/>
</dbReference>
<dbReference type="EMBL" id="KB097639">
    <property type="protein sequence ID" value="ESN92614.1"/>
    <property type="molecule type" value="Genomic_DNA"/>
</dbReference>
<dbReference type="HOGENOM" id="CLU_000604_27_3_1"/>
<reference evidence="14 16" key="2">
    <citation type="journal article" date="2013" name="Nature">
        <title>Insights into bilaterian evolution from three spiralian genomes.</title>
        <authorList>
            <person name="Simakov O."/>
            <person name="Marletaz F."/>
            <person name="Cho S.J."/>
            <person name="Edsinger-Gonzales E."/>
            <person name="Havlak P."/>
            <person name="Hellsten U."/>
            <person name="Kuo D.H."/>
            <person name="Larsson T."/>
            <person name="Lv J."/>
            <person name="Arendt D."/>
            <person name="Savage R."/>
            <person name="Osoegawa K."/>
            <person name="de Jong P."/>
            <person name="Grimwood J."/>
            <person name="Chapman J.A."/>
            <person name="Shapiro H."/>
            <person name="Aerts A."/>
            <person name="Otillar R.P."/>
            <person name="Terry A.Y."/>
            <person name="Boore J.L."/>
            <person name="Grigoriev I.V."/>
            <person name="Lindberg D.R."/>
            <person name="Seaver E.C."/>
            <person name="Weisblat D.A."/>
            <person name="Putnam N.H."/>
            <person name="Rokhsar D.S."/>
        </authorList>
    </citation>
    <scope>NUCLEOTIDE SEQUENCE</scope>
</reference>
<keyword evidence="7" id="KW-0067">ATP-binding</keyword>
<feature type="transmembrane region" description="Helical" evidence="11">
    <location>
        <begin position="128"/>
        <end position="150"/>
    </location>
</feature>
<comment type="subcellular location">
    <subcellularLocation>
        <location evidence="1">Vacuole membrane</location>
        <topology evidence="1">Multi-pass membrane protein</topology>
    </subcellularLocation>
</comment>
<evidence type="ECO:0000256" key="1">
    <source>
        <dbReference type="ARBA" id="ARBA00004128"/>
    </source>
</evidence>
<evidence type="ECO:0000256" key="8">
    <source>
        <dbReference type="ARBA" id="ARBA00022989"/>
    </source>
</evidence>
<feature type="domain" description="ABC transmembrane type-1" evidence="13">
    <location>
        <begin position="12"/>
        <end position="285"/>
    </location>
</feature>
<feature type="transmembrane region" description="Helical" evidence="11">
    <location>
        <begin position="49"/>
        <end position="68"/>
    </location>
</feature>
<evidence type="ECO:0000256" key="11">
    <source>
        <dbReference type="SAM" id="Phobius"/>
    </source>
</evidence>
<keyword evidence="6" id="KW-0547">Nucleotide-binding</keyword>
<dbReference type="Pfam" id="PF00005">
    <property type="entry name" value="ABC_tran"/>
    <property type="match status" value="2"/>
</dbReference>
<dbReference type="FunFam" id="3.40.50.300:FF:000074">
    <property type="entry name" value="Multidrug resistance-associated protein 5 isoform 1"/>
    <property type="match status" value="1"/>
</dbReference>
<feature type="transmembrane region" description="Helical" evidence="11">
    <location>
        <begin position="884"/>
        <end position="905"/>
    </location>
</feature>
<evidence type="ECO:0000259" key="13">
    <source>
        <dbReference type="PROSITE" id="PS50929"/>
    </source>
</evidence>
<evidence type="ECO:0000256" key="2">
    <source>
        <dbReference type="ARBA" id="ARBA00009726"/>
    </source>
</evidence>
<evidence type="ECO:0000313" key="14">
    <source>
        <dbReference type="EMBL" id="ESN92614.1"/>
    </source>
</evidence>
<dbReference type="EnsemblMetazoa" id="HelroT95925">
    <property type="protein sequence ID" value="HelroP95925"/>
    <property type="gene ID" value="HelroG95925"/>
</dbReference>
<reference evidence="15" key="3">
    <citation type="submission" date="2015-06" db="UniProtKB">
        <authorList>
            <consortium name="EnsemblMetazoa"/>
        </authorList>
    </citation>
    <scope>IDENTIFICATION</scope>
</reference>
<dbReference type="FunFam" id="1.20.1560.10:FF:000080">
    <property type="entry name" value="ABC transporter C family member 1"/>
    <property type="match status" value="1"/>
</dbReference>
<dbReference type="GO" id="GO:0005774">
    <property type="term" value="C:vacuolar membrane"/>
    <property type="evidence" value="ECO:0007669"/>
    <property type="project" value="UniProtKB-SubCell"/>
</dbReference>
<feature type="transmembrane region" description="Helical" evidence="11">
    <location>
        <begin position="236"/>
        <end position="260"/>
    </location>
</feature>
<dbReference type="InterPro" id="IPR050173">
    <property type="entry name" value="ABC_transporter_C-like"/>
</dbReference>
<feature type="transmembrane region" description="Helical" evidence="11">
    <location>
        <begin position="799"/>
        <end position="819"/>
    </location>
</feature>
<dbReference type="PROSITE" id="PS50929">
    <property type="entry name" value="ABC_TM1F"/>
    <property type="match status" value="2"/>
</dbReference>
<dbReference type="GO" id="GO:0055085">
    <property type="term" value="P:transmembrane transport"/>
    <property type="evidence" value="ECO:0000318"/>
    <property type="project" value="GO_Central"/>
</dbReference>
<dbReference type="PROSITE" id="PS00211">
    <property type="entry name" value="ABC_TRANSPORTER_1"/>
    <property type="match status" value="2"/>
</dbReference>
<dbReference type="SMART" id="SM00382">
    <property type="entry name" value="AAA"/>
    <property type="match status" value="2"/>
</dbReference>
<dbReference type="PANTHER" id="PTHR24223">
    <property type="entry name" value="ATP-BINDING CASSETTE SUB-FAMILY C"/>
    <property type="match status" value="1"/>
</dbReference>
<keyword evidence="4 11" id="KW-0812">Transmembrane</keyword>
<feature type="transmembrane region" description="Helical" evidence="11">
    <location>
        <begin position="655"/>
        <end position="679"/>
    </location>
</feature>
<dbReference type="PROSITE" id="PS50893">
    <property type="entry name" value="ABC_TRANSPORTER_2"/>
    <property type="match status" value="2"/>
</dbReference>
<keyword evidence="9 11" id="KW-0472">Membrane</keyword>
<dbReference type="Proteomes" id="UP000015101">
    <property type="component" value="Unassembled WGS sequence"/>
</dbReference>